<proteinExistence type="predicted"/>
<feature type="compositionally biased region" description="Basic residues" evidence="1">
    <location>
        <begin position="187"/>
        <end position="199"/>
    </location>
</feature>
<protein>
    <submittedName>
        <fullName evidence="2">Uncharacterized protein</fullName>
    </submittedName>
</protein>
<comment type="caution">
    <text evidence="2">The sequence shown here is derived from an EMBL/GenBank/DDBJ whole genome shotgun (WGS) entry which is preliminary data.</text>
</comment>
<name>A0ABP0L6V6_9DINO</name>
<evidence type="ECO:0000313" key="2">
    <source>
        <dbReference type="EMBL" id="CAK9034324.1"/>
    </source>
</evidence>
<feature type="region of interest" description="Disordered" evidence="1">
    <location>
        <begin position="179"/>
        <end position="254"/>
    </location>
</feature>
<evidence type="ECO:0000256" key="1">
    <source>
        <dbReference type="SAM" id="MobiDB-lite"/>
    </source>
</evidence>
<accession>A0ABP0L6V6</accession>
<feature type="region of interest" description="Disordered" evidence="1">
    <location>
        <begin position="91"/>
        <end position="126"/>
    </location>
</feature>
<reference evidence="2 3" key="1">
    <citation type="submission" date="2024-02" db="EMBL/GenBank/DDBJ databases">
        <authorList>
            <person name="Chen Y."/>
            <person name="Shah S."/>
            <person name="Dougan E. K."/>
            <person name="Thang M."/>
            <person name="Chan C."/>
        </authorList>
    </citation>
    <scope>NUCLEOTIDE SEQUENCE [LARGE SCALE GENOMIC DNA]</scope>
</reference>
<sequence length="659" mass="73417">MAAAFWQWERQIFLICGYLRYIKHLERNVSVSDRDRSLCGLAVQMLNAEGPAKIREDLRHKYRKAENFKQELVKVLDMLVEGGLLICTQDPRKEAPKTKRRKRKQDEAAEVEAPSELPGQPASSRHALHLRKPAAVDLSEGAEAEATSLPAFAASWGPACFVTDKRVVASAGDQLDTGRLQEMSNTAKKRAVRLPRKPKASAAPPVRKAKKEPSLLLPSSRNEEAASASVNPVKPAAAPADFEQKTPAERLPQQRQDSLEKLAGCMACRRSAPVLMSILETNPFRQSPPEALPALQNDKPCRGMTATHDGKTVFVVDTFQQRSAWMVDIAQVRPRNDGVLTLGRILTVKADVLTHVRFDLLVARVSSSQVLLQKAERLQEAQQAASFPFIVPPPATLPGHVPLHDVKVQPEAAKLHADKHGHVTAPMRDREMTQWYLDLPHSVEFKLCPYRCLTCKQQSSSSAFGGSYFAITDTDIRKAFPGVCVVHRPKEKKHYLSRRYLFEVLVQFYCKLNCREVRRSLMDACCTSTIQTNFLHRVHAVPKSIVLRHIVVKAFGQCLDDIVTSFQEKMFLYNAQGVRHDGNMGLARRVVLPHSAGRYHASWPELRLQTFAPTPGDAKKRCVVPVQEMQEGCTVAGDPQHDIGGGQLTEMTRSAIIAT</sequence>
<dbReference type="Proteomes" id="UP001642484">
    <property type="component" value="Unassembled WGS sequence"/>
</dbReference>
<dbReference type="EMBL" id="CAXAMN010011113">
    <property type="protein sequence ID" value="CAK9034324.1"/>
    <property type="molecule type" value="Genomic_DNA"/>
</dbReference>
<gene>
    <name evidence="2" type="ORF">CCMP2556_LOCUS19447</name>
</gene>
<organism evidence="2 3">
    <name type="scientific">Durusdinium trenchii</name>
    <dbReference type="NCBI Taxonomy" id="1381693"/>
    <lineage>
        <taxon>Eukaryota</taxon>
        <taxon>Sar</taxon>
        <taxon>Alveolata</taxon>
        <taxon>Dinophyceae</taxon>
        <taxon>Suessiales</taxon>
        <taxon>Symbiodiniaceae</taxon>
        <taxon>Durusdinium</taxon>
    </lineage>
</organism>
<keyword evidence="3" id="KW-1185">Reference proteome</keyword>
<evidence type="ECO:0000313" key="3">
    <source>
        <dbReference type="Proteomes" id="UP001642484"/>
    </source>
</evidence>